<proteinExistence type="inferred from homology"/>
<comment type="similarity">
    <text evidence="1">Belongs to the mTERF family.</text>
</comment>
<organism evidence="4 5">
    <name type="scientific">Taxus chinensis</name>
    <name type="common">Chinese yew</name>
    <name type="synonym">Taxus wallichiana var. chinensis</name>
    <dbReference type="NCBI Taxonomy" id="29808"/>
    <lineage>
        <taxon>Eukaryota</taxon>
        <taxon>Viridiplantae</taxon>
        <taxon>Streptophyta</taxon>
        <taxon>Embryophyta</taxon>
        <taxon>Tracheophyta</taxon>
        <taxon>Spermatophyta</taxon>
        <taxon>Pinopsida</taxon>
        <taxon>Pinidae</taxon>
        <taxon>Conifers II</taxon>
        <taxon>Cupressales</taxon>
        <taxon>Taxaceae</taxon>
        <taxon>Taxus</taxon>
    </lineage>
</organism>
<reference evidence="4 5" key="1">
    <citation type="journal article" date="2021" name="Nat. Plants">
        <title>The Taxus genome provides insights into paclitaxel biosynthesis.</title>
        <authorList>
            <person name="Xiong X."/>
            <person name="Gou J."/>
            <person name="Liao Q."/>
            <person name="Li Y."/>
            <person name="Zhou Q."/>
            <person name="Bi G."/>
            <person name="Li C."/>
            <person name="Du R."/>
            <person name="Wang X."/>
            <person name="Sun T."/>
            <person name="Guo L."/>
            <person name="Liang H."/>
            <person name="Lu P."/>
            <person name="Wu Y."/>
            <person name="Zhang Z."/>
            <person name="Ro D.K."/>
            <person name="Shang Y."/>
            <person name="Huang S."/>
            <person name="Yan J."/>
        </authorList>
    </citation>
    <scope>NUCLEOTIDE SEQUENCE [LARGE SCALE GENOMIC DNA]</scope>
    <source>
        <strain evidence="4">Ta-2019</strain>
    </source>
</reference>
<evidence type="ECO:0000256" key="2">
    <source>
        <dbReference type="ARBA" id="ARBA00022472"/>
    </source>
</evidence>
<evidence type="ECO:0000256" key="1">
    <source>
        <dbReference type="ARBA" id="ARBA00007692"/>
    </source>
</evidence>
<dbReference type="EMBL" id="JAHRHJ020000538">
    <property type="protein sequence ID" value="KAH9293965.1"/>
    <property type="molecule type" value="Genomic_DNA"/>
</dbReference>
<dbReference type="PANTHER" id="PTHR13068">
    <property type="entry name" value="CGI-12 PROTEIN-RELATED"/>
    <property type="match status" value="1"/>
</dbReference>
<dbReference type="Pfam" id="PF02536">
    <property type="entry name" value="mTERF"/>
    <property type="match status" value="1"/>
</dbReference>
<evidence type="ECO:0000313" key="4">
    <source>
        <dbReference type="EMBL" id="KAH9293965.1"/>
    </source>
</evidence>
<dbReference type="InterPro" id="IPR038538">
    <property type="entry name" value="MTERF_sf"/>
</dbReference>
<keyword evidence="2" id="KW-0806">Transcription termination</keyword>
<dbReference type="InterPro" id="IPR003690">
    <property type="entry name" value="MTERF"/>
</dbReference>
<dbReference type="GO" id="GO:0006353">
    <property type="term" value="P:DNA-templated transcription termination"/>
    <property type="evidence" value="ECO:0007669"/>
    <property type="project" value="UniProtKB-KW"/>
</dbReference>
<dbReference type="AlphaFoldDB" id="A0AA38F9I4"/>
<evidence type="ECO:0000313" key="5">
    <source>
        <dbReference type="Proteomes" id="UP000824469"/>
    </source>
</evidence>
<keyword evidence="2" id="KW-0804">Transcription</keyword>
<dbReference type="OMA" id="NGHEYME"/>
<protein>
    <submittedName>
        <fullName evidence="4">Uncharacterized protein</fullName>
    </submittedName>
</protein>
<dbReference type="SMART" id="SM00733">
    <property type="entry name" value="Mterf"/>
    <property type="match status" value="6"/>
</dbReference>
<name>A0AA38F9I4_TAXCH</name>
<feature type="non-terminal residue" evidence="4">
    <location>
        <position position="266"/>
    </location>
</feature>
<gene>
    <name evidence="4" type="ORF">KI387_040830</name>
</gene>
<accession>A0AA38F9I4</accession>
<keyword evidence="3" id="KW-0809">Transit peptide</keyword>
<evidence type="ECO:0000256" key="3">
    <source>
        <dbReference type="ARBA" id="ARBA00022946"/>
    </source>
</evidence>
<sequence>MALTFPEFVLCPLRYPPQCLFFSKFSPRISCNATSPSTEGVKEKRERRHDAMKRFLLKECGLSISHLPTVMSKDPSLFRCTSTDRAQQAVQFFRDSGFTLDQVRKTILKDPSVLVRTVDGQLKPKIDLLKTLGLTEQDVGFVISHQPRILCGSLDKNLSPKIFLLLNLFGSKDNLYKALKRTPGILVYDFQTLEKKLKIMESIGLLEHQIKEILEKDPRFLCLSRDKIEKNMNFLTNTAGLHSSIVVKYPLLLGFSVEKRLKPRYK</sequence>
<dbReference type="Gene3D" id="1.25.70.10">
    <property type="entry name" value="Transcription termination factor 3, mitochondrial"/>
    <property type="match status" value="1"/>
</dbReference>
<keyword evidence="5" id="KW-1185">Reference proteome</keyword>
<dbReference type="GO" id="GO:0003676">
    <property type="term" value="F:nucleic acid binding"/>
    <property type="evidence" value="ECO:0007669"/>
    <property type="project" value="InterPro"/>
</dbReference>
<dbReference type="PANTHER" id="PTHR13068:SF112">
    <property type="entry name" value="TRANSCRIPTION TERMINATION FACTOR 3, MITOCHONDRIAL"/>
    <property type="match status" value="1"/>
</dbReference>
<dbReference type="Proteomes" id="UP000824469">
    <property type="component" value="Unassembled WGS sequence"/>
</dbReference>
<keyword evidence="2" id="KW-0805">Transcription regulation</keyword>
<comment type="caution">
    <text evidence="4">The sequence shown here is derived from an EMBL/GenBank/DDBJ whole genome shotgun (WGS) entry which is preliminary data.</text>
</comment>